<protein>
    <submittedName>
        <fullName evidence="2">Uncharacterized protein</fullName>
    </submittedName>
</protein>
<feature type="compositionally biased region" description="Polar residues" evidence="1">
    <location>
        <begin position="62"/>
        <end position="75"/>
    </location>
</feature>
<evidence type="ECO:0000313" key="2">
    <source>
        <dbReference type="EMBL" id="OSS45722.1"/>
    </source>
</evidence>
<dbReference type="PANTHER" id="PTHR42085">
    <property type="entry name" value="F-BOX DOMAIN-CONTAINING PROTEIN"/>
    <property type="match status" value="1"/>
</dbReference>
<dbReference type="InterPro" id="IPR038883">
    <property type="entry name" value="AN11006-like"/>
</dbReference>
<evidence type="ECO:0000313" key="3">
    <source>
        <dbReference type="Proteomes" id="UP000193240"/>
    </source>
</evidence>
<gene>
    <name evidence="2" type="ORF">B5807_09748</name>
</gene>
<feature type="compositionally biased region" description="Basic and acidic residues" evidence="1">
    <location>
        <begin position="283"/>
        <end position="292"/>
    </location>
</feature>
<reference evidence="2 3" key="1">
    <citation type="journal article" date="2017" name="Genome Announc.">
        <title>Genome sequence of the saprophytic ascomycete Epicoccum nigrum ICMP 19927 strain isolated from New Zealand.</title>
        <authorList>
            <person name="Fokin M."/>
            <person name="Fleetwood D."/>
            <person name="Weir B.S."/>
            <person name="Villas-Boas S.G."/>
        </authorList>
    </citation>
    <scope>NUCLEOTIDE SEQUENCE [LARGE SCALE GENOMIC DNA]</scope>
    <source>
        <strain evidence="2 3">ICMP 19927</strain>
    </source>
</reference>
<evidence type="ECO:0000256" key="1">
    <source>
        <dbReference type="SAM" id="MobiDB-lite"/>
    </source>
</evidence>
<name>A0A1Y2LQ80_EPING</name>
<dbReference type="AlphaFoldDB" id="A0A1Y2LQ80"/>
<feature type="compositionally biased region" description="Low complexity" evidence="1">
    <location>
        <begin position="23"/>
        <end position="51"/>
    </location>
</feature>
<organism evidence="2 3">
    <name type="scientific">Epicoccum nigrum</name>
    <name type="common">Soil fungus</name>
    <name type="synonym">Epicoccum purpurascens</name>
    <dbReference type="NCBI Taxonomy" id="105696"/>
    <lineage>
        <taxon>Eukaryota</taxon>
        <taxon>Fungi</taxon>
        <taxon>Dikarya</taxon>
        <taxon>Ascomycota</taxon>
        <taxon>Pezizomycotina</taxon>
        <taxon>Dothideomycetes</taxon>
        <taxon>Pleosporomycetidae</taxon>
        <taxon>Pleosporales</taxon>
        <taxon>Pleosporineae</taxon>
        <taxon>Didymellaceae</taxon>
        <taxon>Epicoccum</taxon>
    </lineage>
</organism>
<accession>A0A1Y2LQ80</accession>
<dbReference type="InParanoid" id="A0A1Y2LQ80"/>
<feature type="region of interest" description="Disordered" evidence="1">
    <location>
        <begin position="1"/>
        <end position="95"/>
    </location>
</feature>
<dbReference type="EMBL" id="KZ107853">
    <property type="protein sequence ID" value="OSS45722.1"/>
    <property type="molecule type" value="Genomic_DNA"/>
</dbReference>
<keyword evidence="3" id="KW-1185">Reference proteome</keyword>
<sequence length="471" mass="52824">MPRRAVPLHNPDSDPIPSPMPPSATSSPSSNNSLSPTKPTKPTQKPHQTLQHPPIPTPAGKNWTTFWDAMSSSIGSPDLQPLDPQTPPYDDDEEQQKADDALFELPHVFRFDNTPSETDSSLASNHVRVQLDMISLFLNLPLETRNRIYTYVLANDRPIRPHLCDWGWLKKTNREVKFHDDNRSGRHNSVYRLMSVARVSRQLREGSLPVFYSANLFAIGHDTSMYLAYLEEVGKLEWVHRVELVVGAMPCRNAAATLRGVHQFDKEVEEYQRRLGTVGAGRVDGRSSKRSEQLSSERGGEDVASSEVKGTTVYAGDLRKHPRYQVSGLSDINLALLMRMLSTTAPPTSSFPRRIVLPVSNASVFETESRLQGLAKLARGLDLELRFVERPESATREGSDIYIRWDRKYQKEDAEAVEGVPGKSVMDRALEIAVAVDPPKKRNRGIKAPGKYGESPYKTVSLWGTMMWLEA</sequence>
<feature type="region of interest" description="Disordered" evidence="1">
    <location>
        <begin position="279"/>
        <end position="308"/>
    </location>
</feature>
<dbReference type="Proteomes" id="UP000193240">
    <property type="component" value="Unassembled WGS sequence"/>
</dbReference>
<dbReference type="PANTHER" id="PTHR42085:SF1">
    <property type="entry name" value="F-BOX DOMAIN-CONTAINING PROTEIN"/>
    <property type="match status" value="1"/>
</dbReference>
<proteinExistence type="predicted"/>